<dbReference type="RefSeq" id="WP_319955376.1">
    <property type="nucleotide sequence ID" value="NZ_JAXAVX010000012.1"/>
</dbReference>
<dbReference type="Proteomes" id="UP001277761">
    <property type="component" value="Unassembled WGS sequence"/>
</dbReference>
<evidence type="ECO:0000313" key="2">
    <source>
        <dbReference type="Proteomes" id="UP001277761"/>
    </source>
</evidence>
<reference evidence="1 2" key="1">
    <citation type="submission" date="2023-11" db="EMBL/GenBank/DDBJ databases">
        <authorList>
            <person name="Xu M."/>
            <person name="Jiang T."/>
        </authorList>
    </citation>
    <scope>NUCLEOTIDE SEQUENCE [LARGE SCALE GENOMIC DNA]</scope>
    <source>
        <strain evidence="1 2">SD</strain>
    </source>
</reference>
<accession>A0ABU4VP61</accession>
<protein>
    <submittedName>
        <fullName evidence="1">TetR/AcrR family transcriptional regulator</fullName>
    </submittedName>
</protein>
<sequence>MSRRATPAQRREQRRSELVGMLVGPLDELLGRSRSLEEVGLADLLELAGLPRSTFYYAFEGKADLLTAIGLHLVEGLFRPGQRLLEGEVQVPVHAIARAAEEIGEGLNRHPHVSSALLPGLGLARASRELDERIDEVRVRLEQQIAAHDAAGLMRPGIDPGPTAAWLVAMLLHGTGRLLASVGPAARRRNAWAMAEVAWLALYGPSPTPSDEP</sequence>
<dbReference type="SUPFAM" id="SSF46689">
    <property type="entry name" value="Homeodomain-like"/>
    <property type="match status" value="1"/>
</dbReference>
<name>A0ABU4VP61_9ACTN</name>
<gene>
    <name evidence="1" type="ORF">SK069_16625</name>
</gene>
<organism evidence="1 2">
    <name type="scientific">Patulibacter brassicae</name>
    <dbReference type="NCBI Taxonomy" id="1705717"/>
    <lineage>
        <taxon>Bacteria</taxon>
        <taxon>Bacillati</taxon>
        <taxon>Actinomycetota</taxon>
        <taxon>Thermoleophilia</taxon>
        <taxon>Solirubrobacterales</taxon>
        <taxon>Patulibacteraceae</taxon>
        <taxon>Patulibacter</taxon>
    </lineage>
</organism>
<comment type="caution">
    <text evidence="1">The sequence shown here is derived from an EMBL/GenBank/DDBJ whole genome shotgun (WGS) entry which is preliminary data.</text>
</comment>
<keyword evidence="2" id="KW-1185">Reference proteome</keyword>
<dbReference type="Gene3D" id="1.10.357.10">
    <property type="entry name" value="Tetracycline Repressor, domain 2"/>
    <property type="match status" value="1"/>
</dbReference>
<dbReference type="InterPro" id="IPR036271">
    <property type="entry name" value="Tet_transcr_reg_TetR-rel_C_sf"/>
</dbReference>
<proteinExistence type="predicted"/>
<dbReference type="InterPro" id="IPR009057">
    <property type="entry name" value="Homeodomain-like_sf"/>
</dbReference>
<evidence type="ECO:0000313" key="1">
    <source>
        <dbReference type="EMBL" id="MDX8153225.1"/>
    </source>
</evidence>
<dbReference type="SUPFAM" id="SSF48498">
    <property type="entry name" value="Tetracyclin repressor-like, C-terminal domain"/>
    <property type="match status" value="1"/>
</dbReference>
<dbReference type="EMBL" id="JAXAVX010000012">
    <property type="protein sequence ID" value="MDX8153225.1"/>
    <property type="molecule type" value="Genomic_DNA"/>
</dbReference>